<evidence type="ECO:0000256" key="14">
    <source>
        <dbReference type="ARBA" id="ARBA00023136"/>
    </source>
</evidence>
<evidence type="ECO:0000256" key="10">
    <source>
        <dbReference type="ARBA" id="ARBA00022837"/>
    </source>
</evidence>
<feature type="domain" description="C2" evidence="16">
    <location>
        <begin position="342"/>
        <end position="463"/>
    </location>
</feature>
<dbReference type="OrthoDB" id="1029639at2759"/>
<organism evidence="17 18">
    <name type="scientific">Haliaeetus albicilla</name>
    <name type="common">White-tailed sea-eagle</name>
    <name type="synonym">Falco albicilla</name>
    <dbReference type="NCBI Taxonomy" id="8969"/>
    <lineage>
        <taxon>Eukaryota</taxon>
        <taxon>Metazoa</taxon>
        <taxon>Chordata</taxon>
        <taxon>Craniata</taxon>
        <taxon>Vertebrata</taxon>
        <taxon>Euteleostomi</taxon>
        <taxon>Archelosauria</taxon>
        <taxon>Archosauria</taxon>
        <taxon>Dinosauria</taxon>
        <taxon>Saurischia</taxon>
        <taxon>Theropoda</taxon>
        <taxon>Coelurosauria</taxon>
        <taxon>Aves</taxon>
        <taxon>Neognathae</taxon>
        <taxon>Neoaves</taxon>
        <taxon>Telluraves</taxon>
        <taxon>Accipitrimorphae</taxon>
        <taxon>Accipitriformes</taxon>
        <taxon>Accipitridae</taxon>
        <taxon>Accipitrinae</taxon>
        <taxon>Haliaeetus</taxon>
    </lineage>
</organism>
<gene>
    <name evidence="17" type="primary">Esyt1</name>
    <name evidence="17" type="ORF">HALALB_R16176</name>
</gene>
<evidence type="ECO:0000256" key="7">
    <source>
        <dbReference type="ARBA" id="ARBA00022723"/>
    </source>
</evidence>
<dbReference type="Pfam" id="PF00168">
    <property type="entry name" value="C2"/>
    <property type="match status" value="2"/>
</dbReference>
<accession>A0A7K7NUZ0</accession>
<evidence type="ECO:0000256" key="11">
    <source>
        <dbReference type="ARBA" id="ARBA00022989"/>
    </source>
</evidence>
<dbReference type="CDD" id="cd04030">
    <property type="entry name" value="C2C_KIAA1228"/>
    <property type="match status" value="1"/>
</dbReference>
<dbReference type="PANTHER" id="PTHR45761">
    <property type="entry name" value="EXTENDED SYNAPTOTAGMIN-LIKE PROTEIN 2, ISOFORM C"/>
    <property type="match status" value="1"/>
</dbReference>
<dbReference type="InterPro" id="IPR051634">
    <property type="entry name" value="Extended_Synaptotagmin"/>
</dbReference>
<keyword evidence="5" id="KW-1003">Cell membrane</keyword>
<dbReference type="InterPro" id="IPR000008">
    <property type="entry name" value="C2_dom"/>
</dbReference>
<evidence type="ECO:0000256" key="12">
    <source>
        <dbReference type="ARBA" id="ARBA00023055"/>
    </source>
</evidence>
<dbReference type="SUPFAM" id="SSF49562">
    <property type="entry name" value="C2 domain (Calcium/lipid-binding domain, CaLB)"/>
    <property type="match status" value="2"/>
</dbReference>
<evidence type="ECO:0000256" key="3">
    <source>
        <dbReference type="ARBA" id="ARBA00005867"/>
    </source>
</evidence>
<evidence type="ECO:0000256" key="15">
    <source>
        <dbReference type="SAM" id="MobiDB-lite"/>
    </source>
</evidence>
<dbReference type="InterPro" id="IPR037752">
    <property type="entry name" value="C2C_KIAA1228"/>
</dbReference>
<dbReference type="GO" id="GO:0035091">
    <property type="term" value="F:phosphatidylinositol binding"/>
    <property type="evidence" value="ECO:0007669"/>
    <property type="project" value="TreeGrafter"/>
</dbReference>
<comment type="caution">
    <text evidence="17">The sequence shown here is derived from an EMBL/GenBank/DDBJ whole genome shotgun (WGS) entry which is preliminary data.</text>
</comment>
<proteinExistence type="inferred from homology"/>
<dbReference type="EMBL" id="VZSQ01000307">
    <property type="protein sequence ID" value="NWZ59065.1"/>
    <property type="molecule type" value="Genomic_DNA"/>
</dbReference>
<evidence type="ECO:0000256" key="2">
    <source>
        <dbReference type="ARBA" id="ARBA00004477"/>
    </source>
</evidence>
<feature type="region of interest" description="Disordered" evidence="15">
    <location>
        <begin position="1"/>
        <end position="24"/>
    </location>
</feature>
<dbReference type="AlphaFoldDB" id="A0A7K7NUZ0"/>
<feature type="compositionally biased region" description="Low complexity" evidence="15">
    <location>
        <begin position="304"/>
        <end position="319"/>
    </location>
</feature>
<comment type="similarity">
    <text evidence="3">Belongs to the extended synaptotagmin family.</text>
</comment>
<dbReference type="InterPro" id="IPR037733">
    <property type="entry name" value="Ext_Synaptotagmin_C2A"/>
</dbReference>
<evidence type="ECO:0000256" key="8">
    <source>
        <dbReference type="ARBA" id="ARBA00022737"/>
    </source>
</evidence>
<evidence type="ECO:0000313" key="18">
    <source>
        <dbReference type="Proteomes" id="UP000585422"/>
    </source>
</evidence>
<feature type="non-terminal residue" evidence="17">
    <location>
        <position position="1"/>
    </location>
</feature>
<evidence type="ECO:0000256" key="1">
    <source>
        <dbReference type="ARBA" id="ARBA00004202"/>
    </source>
</evidence>
<dbReference type="PANTHER" id="PTHR45761:SF3">
    <property type="entry name" value="EXTENDED SYNAPTOTAGMIN-1"/>
    <property type="match status" value="1"/>
</dbReference>
<dbReference type="SMART" id="SM00239">
    <property type="entry name" value="C2"/>
    <property type="match status" value="2"/>
</dbReference>
<evidence type="ECO:0000313" key="17">
    <source>
        <dbReference type="EMBL" id="NWZ59065.1"/>
    </source>
</evidence>
<dbReference type="Proteomes" id="UP000585422">
    <property type="component" value="Unassembled WGS sequence"/>
</dbReference>
<feature type="domain" description="C2" evidence="16">
    <location>
        <begin position="2"/>
        <end position="129"/>
    </location>
</feature>
<feature type="region of interest" description="Disordered" evidence="15">
    <location>
        <begin position="299"/>
        <end position="341"/>
    </location>
</feature>
<evidence type="ECO:0000256" key="6">
    <source>
        <dbReference type="ARBA" id="ARBA00022692"/>
    </source>
</evidence>
<evidence type="ECO:0000256" key="9">
    <source>
        <dbReference type="ARBA" id="ARBA00022824"/>
    </source>
</evidence>
<dbReference type="GO" id="GO:0005886">
    <property type="term" value="C:plasma membrane"/>
    <property type="evidence" value="ECO:0007669"/>
    <property type="project" value="UniProtKB-SubCell"/>
</dbReference>
<evidence type="ECO:0000256" key="13">
    <source>
        <dbReference type="ARBA" id="ARBA00023121"/>
    </source>
</evidence>
<keyword evidence="8" id="KW-0677">Repeat</keyword>
<keyword evidence="10" id="KW-0106">Calcium</keyword>
<keyword evidence="9" id="KW-0256">Endoplasmic reticulum</keyword>
<dbReference type="GO" id="GO:0005789">
    <property type="term" value="C:endoplasmic reticulum membrane"/>
    <property type="evidence" value="ECO:0007669"/>
    <property type="project" value="UniProtKB-SubCell"/>
</dbReference>
<keyword evidence="13" id="KW-0446">Lipid-binding</keyword>
<dbReference type="PROSITE" id="PS50004">
    <property type="entry name" value="C2"/>
    <property type="match status" value="2"/>
</dbReference>
<keyword evidence="7" id="KW-0479">Metal-binding</keyword>
<dbReference type="GO" id="GO:0061817">
    <property type="term" value="P:endoplasmic reticulum-plasma membrane tethering"/>
    <property type="evidence" value="ECO:0007669"/>
    <property type="project" value="InterPro"/>
</dbReference>
<dbReference type="CDD" id="cd08391">
    <property type="entry name" value="C2A_C2C_Synaptotagmin_like"/>
    <property type="match status" value="1"/>
</dbReference>
<protein>
    <submittedName>
        <fullName evidence="17">ESYT1 protein</fullName>
    </submittedName>
</protein>
<dbReference type="GO" id="GO:0006869">
    <property type="term" value="P:lipid transport"/>
    <property type="evidence" value="ECO:0007669"/>
    <property type="project" value="UniProtKB-KW"/>
</dbReference>
<sequence>GGPGEVGGTLHRAPPSLADPPTPQGVVRVHLRGARDLRSKDRFMGGLVEGKSDPYAVLRVGTQVVTSRVIDDNLNPTWDEVYEFIVHEVPGQEMEVELFDKDPDQDDLLGRVCWGGRGGHADPFAPQWFPLQEGGQGRLHLRLEWLSLMSDASKLDQVLERNRTIVAKPDPPSAAILVVYLDRAEDLPVSGGPGGPGLPVPCSVGSEMCGAPPDAPPFFADEEAGQGAQPHGAGLSAGCHTGEQGGPGGPSLAGAAPQLGLGCRGWAGWWGSNPASPRWSITHLLPSGKMLSASSCTTPSVSLAGGDAAPQPAEAPGEECGTGGLRQRLLPADSHPEPAEGPLGRLQLTLWYYGEERKLVAIVHACRKLRAVSKELPDPYVSLVLLPDRSRSTKRKTSVQKKTLNPDFNERFEWDVSLEEASRRKLEANVKSTVSFMSREKEVLGKIHLDLAQVDLSEGGTHW</sequence>
<keyword evidence="14" id="KW-0472">Membrane</keyword>
<evidence type="ECO:0000259" key="16">
    <source>
        <dbReference type="PROSITE" id="PS50004"/>
    </source>
</evidence>
<keyword evidence="12" id="KW-0445">Lipid transport</keyword>
<dbReference type="Gene3D" id="2.60.40.150">
    <property type="entry name" value="C2 domain"/>
    <property type="match status" value="2"/>
</dbReference>
<keyword evidence="4" id="KW-0813">Transport</keyword>
<dbReference type="GO" id="GO:0031210">
    <property type="term" value="F:phosphatidylcholine binding"/>
    <property type="evidence" value="ECO:0007669"/>
    <property type="project" value="TreeGrafter"/>
</dbReference>
<dbReference type="FunFam" id="2.60.40.150:FF:000025">
    <property type="entry name" value="Extended synaptotagmin 2"/>
    <property type="match status" value="1"/>
</dbReference>
<keyword evidence="6" id="KW-0812">Transmembrane</keyword>
<dbReference type="InterPro" id="IPR035892">
    <property type="entry name" value="C2_domain_sf"/>
</dbReference>
<reference evidence="17 18" key="1">
    <citation type="submission" date="2019-09" db="EMBL/GenBank/DDBJ databases">
        <title>Bird 10,000 Genomes (B10K) Project - Family phase.</title>
        <authorList>
            <person name="Zhang G."/>
        </authorList>
    </citation>
    <scope>NUCLEOTIDE SEQUENCE [LARGE SCALE GENOMIC DNA]</scope>
    <source>
        <strain evidence="17">OUT-0040</strain>
        <tissue evidence="17">Blood</tissue>
    </source>
</reference>
<evidence type="ECO:0000256" key="4">
    <source>
        <dbReference type="ARBA" id="ARBA00022448"/>
    </source>
</evidence>
<feature type="non-terminal residue" evidence="17">
    <location>
        <position position="463"/>
    </location>
</feature>
<dbReference type="GO" id="GO:0005509">
    <property type="term" value="F:calcium ion binding"/>
    <property type="evidence" value="ECO:0007669"/>
    <property type="project" value="TreeGrafter"/>
</dbReference>
<comment type="subcellular location">
    <subcellularLocation>
        <location evidence="1">Cell membrane</location>
        <topology evidence="1">Peripheral membrane protein</topology>
    </subcellularLocation>
    <subcellularLocation>
        <location evidence="2">Endoplasmic reticulum membrane</location>
        <topology evidence="2">Multi-pass membrane protein</topology>
    </subcellularLocation>
</comment>
<keyword evidence="11" id="KW-1133">Transmembrane helix</keyword>
<evidence type="ECO:0000256" key="5">
    <source>
        <dbReference type="ARBA" id="ARBA00022475"/>
    </source>
</evidence>
<dbReference type="GO" id="GO:0005544">
    <property type="term" value="F:calcium-dependent phospholipid binding"/>
    <property type="evidence" value="ECO:0007669"/>
    <property type="project" value="TreeGrafter"/>
</dbReference>
<name>A0A7K7NUZ0_HALAL</name>
<keyword evidence="18" id="KW-1185">Reference proteome</keyword>
<dbReference type="GO" id="GO:0008429">
    <property type="term" value="F:phosphatidylethanolamine binding"/>
    <property type="evidence" value="ECO:0007669"/>
    <property type="project" value="TreeGrafter"/>
</dbReference>